<dbReference type="InterPro" id="IPR011701">
    <property type="entry name" value="MFS"/>
</dbReference>
<evidence type="ECO:0000256" key="6">
    <source>
        <dbReference type="SAM" id="Phobius"/>
    </source>
</evidence>
<evidence type="ECO:0000256" key="3">
    <source>
        <dbReference type="ARBA" id="ARBA00022692"/>
    </source>
</evidence>
<feature type="transmembrane region" description="Helical" evidence="6">
    <location>
        <begin position="42"/>
        <end position="60"/>
    </location>
</feature>
<evidence type="ECO:0000313" key="8">
    <source>
        <dbReference type="EMBL" id="SFK04365.1"/>
    </source>
</evidence>
<proteinExistence type="predicted"/>
<dbReference type="SUPFAM" id="SSF103473">
    <property type="entry name" value="MFS general substrate transporter"/>
    <property type="match status" value="1"/>
</dbReference>
<feature type="transmembrane region" description="Helical" evidence="6">
    <location>
        <begin position="72"/>
        <end position="90"/>
    </location>
</feature>
<evidence type="ECO:0000256" key="1">
    <source>
        <dbReference type="ARBA" id="ARBA00004651"/>
    </source>
</evidence>
<keyword evidence="2" id="KW-1003">Cell membrane</keyword>
<feature type="transmembrane region" description="Helical" evidence="6">
    <location>
        <begin position="369"/>
        <end position="390"/>
    </location>
</feature>
<dbReference type="Pfam" id="PF07690">
    <property type="entry name" value="MFS_1"/>
    <property type="match status" value="1"/>
</dbReference>
<dbReference type="PANTHER" id="PTHR23513">
    <property type="entry name" value="INTEGRAL MEMBRANE EFFLUX PROTEIN-RELATED"/>
    <property type="match status" value="1"/>
</dbReference>
<keyword evidence="4 6" id="KW-1133">Transmembrane helix</keyword>
<name>A0A1I3WA19_9BURK</name>
<dbReference type="RefSeq" id="WP_170275749.1">
    <property type="nucleotide sequence ID" value="NZ_CP041744.1"/>
</dbReference>
<dbReference type="Gene3D" id="1.20.1250.20">
    <property type="entry name" value="MFS general substrate transporter like domains"/>
    <property type="match status" value="1"/>
</dbReference>
<evidence type="ECO:0000313" key="9">
    <source>
        <dbReference type="Proteomes" id="UP000199548"/>
    </source>
</evidence>
<organism evidence="8 9">
    <name type="scientific">Paraburkholderia megapolitana</name>
    <dbReference type="NCBI Taxonomy" id="420953"/>
    <lineage>
        <taxon>Bacteria</taxon>
        <taxon>Pseudomonadati</taxon>
        <taxon>Pseudomonadota</taxon>
        <taxon>Betaproteobacteria</taxon>
        <taxon>Burkholderiales</taxon>
        <taxon>Burkholderiaceae</taxon>
        <taxon>Paraburkholderia</taxon>
    </lineage>
</organism>
<dbReference type="Proteomes" id="UP000199548">
    <property type="component" value="Unassembled WGS sequence"/>
</dbReference>
<dbReference type="AlphaFoldDB" id="A0A1I3WA19"/>
<sequence>MQSRSFRPILIGDIFANFGSWIDFLAILNLSAYQFKASSYDMAWLSCALLIPGIAFARKVGRICDRHDAKRILYAAVFLRIIGTLVILFANRYVEFLFFVAAHSAASAFIVPAINTLTARTSPSDLLAKRFSLLSVTNNSCKILAPTIGAAASQYFGEHSVLVVSAVLTGLGGICFLFATKAGVKDDADPAENEKETGKQSASNQASPIPLLVIVGIYAFLGMAVNNQMPLILKDLGFTKHVIGLLVSSAGAGGTIGALYLVKRSNGASKSGRFQDMIFPPLVSSVLFILIGLILRDHSSWNTIALCACFFVSGLAGASFAVTSNVYMSRTFTRNLGEISSVRQGVQSTVQLVAPVVGAFLLGRFSSPMVFIMDGCLVFLLLSGSFFYSTRYFGASALRKPAG</sequence>
<reference evidence="8 9" key="1">
    <citation type="submission" date="2016-10" db="EMBL/GenBank/DDBJ databases">
        <authorList>
            <person name="de Groot N.N."/>
        </authorList>
    </citation>
    <scope>NUCLEOTIDE SEQUENCE [LARGE SCALE GENOMIC DNA]</scope>
    <source>
        <strain evidence="8 9">LMG 23650</strain>
    </source>
</reference>
<protein>
    <submittedName>
        <fullName evidence="8">Predicted arabinose efflux permease, MFS family</fullName>
    </submittedName>
</protein>
<evidence type="ECO:0000259" key="7">
    <source>
        <dbReference type="PROSITE" id="PS50850"/>
    </source>
</evidence>
<feature type="transmembrane region" description="Helical" evidence="6">
    <location>
        <begin position="96"/>
        <end position="119"/>
    </location>
</feature>
<feature type="domain" description="Major facilitator superfamily (MFS) profile" evidence="7">
    <location>
        <begin position="5"/>
        <end position="393"/>
    </location>
</feature>
<feature type="transmembrane region" description="Helical" evidence="6">
    <location>
        <begin position="209"/>
        <end position="229"/>
    </location>
</feature>
<feature type="transmembrane region" description="Helical" evidence="6">
    <location>
        <begin position="241"/>
        <end position="262"/>
    </location>
</feature>
<feature type="transmembrane region" description="Helical" evidence="6">
    <location>
        <begin position="9"/>
        <end position="30"/>
    </location>
</feature>
<dbReference type="GO" id="GO:0022857">
    <property type="term" value="F:transmembrane transporter activity"/>
    <property type="evidence" value="ECO:0007669"/>
    <property type="project" value="InterPro"/>
</dbReference>
<evidence type="ECO:0000256" key="2">
    <source>
        <dbReference type="ARBA" id="ARBA00022475"/>
    </source>
</evidence>
<dbReference type="InterPro" id="IPR020846">
    <property type="entry name" value="MFS_dom"/>
</dbReference>
<feature type="transmembrane region" description="Helical" evidence="6">
    <location>
        <begin position="301"/>
        <end position="324"/>
    </location>
</feature>
<dbReference type="PROSITE" id="PS50850">
    <property type="entry name" value="MFS"/>
    <property type="match status" value="1"/>
</dbReference>
<dbReference type="STRING" id="420953.SAMN05192543_11733"/>
<evidence type="ECO:0000256" key="4">
    <source>
        <dbReference type="ARBA" id="ARBA00022989"/>
    </source>
</evidence>
<dbReference type="PANTHER" id="PTHR23513:SF6">
    <property type="entry name" value="MAJOR FACILITATOR SUPERFAMILY ASSOCIATED DOMAIN-CONTAINING PROTEIN"/>
    <property type="match status" value="1"/>
</dbReference>
<keyword evidence="5 6" id="KW-0472">Membrane</keyword>
<keyword evidence="3 6" id="KW-0812">Transmembrane</keyword>
<feature type="transmembrane region" description="Helical" evidence="6">
    <location>
        <begin position="159"/>
        <end position="179"/>
    </location>
</feature>
<dbReference type="GO" id="GO:0005886">
    <property type="term" value="C:plasma membrane"/>
    <property type="evidence" value="ECO:0007669"/>
    <property type="project" value="UniProtKB-SubCell"/>
</dbReference>
<feature type="transmembrane region" description="Helical" evidence="6">
    <location>
        <begin position="274"/>
        <end position="295"/>
    </location>
</feature>
<dbReference type="EMBL" id="FOQU01000017">
    <property type="protein sequence ID" value="SFK04365.1"/>
    <property type="molecule type" value="Genomic_DNA"/>
</dbReference>
<comment type="subcellular location">
    <subcellularLocation>
        <location evidence="1">Cell membrane</location>
        <topology evidence="1">Multi-pass membrane protein</topology>
    </subcellularLocation>
</comment>
<keyword evidence="9" id="KW-1185">Reference proteome</keyword>
<evidence type="ECO:0000256" key="5">
    <source>
        <dbReference type="ARBA" id="ARBA00023136"/>
    </source>
</evidence>
<dbReference type="InterPro" id="IPR036259">
    <property type="entry name" value="MFS_trans_sf"/>
</dbReference>
<gene>
    <name evidence="8" type="ORF">SAMN05192543_11733</name>
</gene>
<accession>A0A1I3WA19</accession>